<dbReference type="PANTHER" id="PTHR31388:SF147">
    <property type="entry name" value="PEROXIDASE 58"/>
    <property type="match status" value="1"/>
</dbReference>
<evidence type="ECO:0000256" key="1">
    <source>
        <dbReference type="ARBA" id="ARBA00000189"/>
    </source>
</evidence>
<keyword evidence="17" id="KW-0472">Membrane</keyword>
<keyword evidence="7 13" id="KW-0106">Calcium</keyword>
<comment type="similarity">
    <text evidence="2">Belongs to the peroxidase family. Ascorbate peroxidase subfamily.</text>
</comment>
<dbReference type="InterPro" id="IPR002016">
    <property type="entry name" value="Haem_peroxidase"/>
</dbReference>
<keyword evidence="16" id="KW-0376">Hydrogen peroxide</keyword>
<evidence type="ECO:0000256" key="7">
    <source>
        <dbReference type="ARBA" id="ARBA00022837"/>
    </source>
</evidence>
<feature type="domain" description="Plant heme peroxidase family profile" evidence="18">
    <location>
        <begin position="25"/>
        <end position="350"/>
    </location>
</feature>
<dbReference type="PROSITE" id="PS00435">
    <property type="entry name" value="PEROXIDASE_1"/>
    <property type="match status" value="1"/>
</dbReference>
<evidence type="ECO:0000256" key="15">
    <source>
        <dbReference type="PIRSR" id="PIRSR600823-5"/>
    </source>
</evidence>
<dbReference type="InterPro" id="IPR010255">
    <property type="entry name" value="Haem_peroxidase_sf"/>
</dbReference>
<comment type="similarity">
    <text evidence="16">Belongs to the peroxidase family. Classical plant (class III) peroxidase subfamily.</text>
</comment>
<feature type="disulfide bond" evidence="15">
    <location>
        <begin position="35"/>
        <end position="114"/>
    </location>
</feature>
<dbReference type="Proteomes" id="UP000823749">
    <property type="component" value="Chromosome 13"/>
</dbReference>
<evidence type="ECO:0000256" key="8">
    <source>
        <dbReference type="ARBA" id="ARBA00023002"/>
    </source>
</evidence>
<keyword evidence="16" id="KW-0964">Secreted</keyword>
<feature type="disulfide bond" evidence="15">
    <location>
        <begin position="120"/>
        <end position="346"/>
    </location>
</feature>
<evidence type="ECO:0000259" key="18">
    <source>
        <dbReference type="PROSITE" id="PS50873"/>
    </source>
</evidence>
<evidence type="ECO:0000313" key="20">
    <source>
        <dbReference type="Proteomes" id="UP000823749"/>
    </source>
</evidence>
<keyword evidence="17" id="KW-0812">Transmembrane</keyword>
<dbReference type="Pfam" id="PF00141">
    <property type="entry name" value="peroxidase"/>
    <property type="match status" value="1"/>
</dbReference>
<keyword evidence="6 13" id="KW-0479">Metal-binding</keyword>
<feature type="disulfide bond" evidence="15">
    <location>
        <begin position="222"/>
        <end position="255"/>
    </location>
</feature>
<evidence type="ECO:0000256" key="6">
    <source>
        <dbReference type="ARBA" id="ARBA00022723"/>
    </source>
</evidence>
<comment type="subcellular location">
    <subcellularLocation>
        <location evidence="16">Secreted</location>
    </subcellularLocation>
</comment>
<feature type="signal peptide" evidence="16">
    <location>
        <begin position="1"/>
        <end position="24"/>
    </location>
</feature>
<comment type="cofactor">
    <cofactor evidence="13 16">
        <name>Ca(2+)</name>
        <dbReference type="ChEBI" id="CHEBI:29108"/>
    </cofactor>
    <text evidence="13 16">Binds 2 calcium ions per subunit.</text>
</comment>
<keyword evidence="8 16" id="KW-0560">Oxidoreductase</keyword>
<keyword evidence="10 15" id="KW-1015">Disulfide bond</keyword>
<keyword evidence="4 16" id="KW-0575">Peroxidase</keyword>
<feature type="binding site" evidence="13">
    <location>
        <position position="271"/>
    </location>
    <ligand>
        <name>Ca(2+)</name>
        <dbReference type="ChEBI" id="CHEBI:29108"/>
        <label>2</label>
    </ligand>
</feature>
<feature type="binding site" evidence="13">
    <location>
        <position position="276"/>
    </location>
    <ligand>
        <name>Ca(2+)</name>
        <dbReference type="ChEBI" id="CHEBI:29108"/>
        <label>2</label>
    </ligand>
</feature>
<sequence>MNTLIFQLIAAALFLAAAFEGSNAQLCATFYTTTCPNVSSVARSILEQAQQNDVRIGAKLIRLQFHDCFVNGCDASLLLDNADGIETEKGEPENLTVDSYGVVDDIKTALENVCPGVVSCSDILAIAAQISVSLVLFFILSSLFKNDHEKRKMKRNLDGGPTWEVQMGRRDSRTAHKAAVAAGIPSPFEPFQQVRAKFTNVGLDSTDLVALSGAHTIGRAQCSTFTQRLYNFSNIRGNADPSLDPTYLETLRQACPENVGGDTLNNLDPTTPNCFDNNYFTNLQNNRGLLQSDQDLFSTNGSDTVAIVNRFGNSQSDFFDSFGQSMINMGNISPLTGTNGEIRTDCKRIN</sequence>
<evidence type="ECO:0000256" key="17">
    <source>
        <dbReference type="SAM" id="Phobius"/>
    </source>
</evidence>
<dbReference type="PROSITE" id="PS00436">
    <property type="entry name" value="PEROXIDASE_2"/>
    <property type="match status" value="1"/>
</dbReference>
<evidence type="ECO:0000256" key="9">
    <source>
        <dbReference type="ARBA" id="ARBA00023004"/>
    </source>
</evidence>
<keyword evidence="20" id="KW-1185">Reference proteome</keyword>
<dbReference type="EMBL" id="JACTNZ010000013">
    <property type="protein sequence ID" value="KAG5517658.1"/>
    <property type="molecule type" value="Genomic_DNA"/>
</dbReference>
<feature type="disulfide bond" evidence="15">
    <location>
        <begin position="68"/>
        <end position="73"/>
    </location>
</feature>
<dbReference type="GO" id="GO:0020037">
    <property type="term" value="F:heme binding"/>
    <property type="evidence" value="ECO:0007669"/>
    <property type="project" value="UniProtKB-UniRule"/>
</dbReference>
<comment type="catalytic activity">
    <reaction evidence="1 16">
        <text>2 a phenolic donor + H2O2 = 2 a phenolic radical donor + 2 H2O</text>
        <dbReference type="Rhea" id="RHEA:56136"/>
        <dbReference type="ChEBI" id="CHEBI:15377"/>
        <dbReference type="ChEBI" id="CHEBI:16240"/>
        <dbReference type="ChEBI" id="CHEBI:139520"/>
        <dbReference type="ChEBI" id="CHEBI:139521"/>
        <dbReference type="EC" id="1.11.1.7"/>
    </reaction>
</comment>
<keyword evidence="9 13" id="KW-0408">Iron</keyword>
<feature type="active site" description="Proton acceptor" evidence="11">
    <location>
        <position position="66"/>
    </location>
</feature>
<dbReference type="PROSITE" id="PS50873">
    <property type="entry name" value="PEROXIDASE_4"/>
    <property type="match status" value="1"/>
</dbReference>
<feature type="binding site" evidence="13">
    <location>
        <position position="72"/>
    </location>
    <ligand>
        <name>Ca(2+)</name>
        <dbReference type="ChEBI" id="CHEBI:29108"/>
        <label>1</label>
    </ligand>
</feature>
<organism evidence="19 20">
    <name type="scientific">Rhododendron griersonianum</name>
    <dbReference type="NCBI Taxonomy" id="479676"/>
    <lineage>
        <taxon>Eukaryota</taxon>
        <taxon>Viridiplantae</taxon>
        <taxon>Streptophyta</taxon>
        <taxon>Embryophyta</taxon>
        <taxon>Tracheophyta</taxon>
        <taxon>Spermatophyta</taxon>
        <taxon>Magnoliopsida</taxon>
        <taxon>eudicotyledons</taxon>
        <taxon>Gunneridae</taxon>
        <taxon>Pentapetalae</taxon>
        <taxon>asterids</taxon>
        <taxon>Ericales</taxon>
        <taxon>Ericaceae</taxon>
        <taxon>Ericoideae</taxon>
        <taxon>Rhodoreae</taxon>
        <taxon>Rhododendron</taxon>
    </lineage>
</organism>
<dbReference type="Gene3D" id="1.10.520.10">
    <property type="match status" value="1"/>
</dbReference>
<dbReference type="SUPFAM" id="SSF48113">
    <property type="entry name" value="Heme-dependent peroxidases"/>
    <property type="match status" value="1"/>
</dbReference>
<evidence type="ECO:0000256" key="2">
    <source>
        <dbReference type="ARBA" id="ARBA00006873"/>
    </source>
</evidence>
<feature type="binding site" evidence="12">
    <location>
        <position position="185"/>
    </location>
    <ligand>
        <name>substrate</name>
    </ligand>
</feature>
<feature type="binding site" evidence="13">
    <location>
        <position position="88"/>
    </location>
    <ligand>
        <name>Ca(2+)</name>
        <dbReference type="ChEBI" id="CHEBI:29108"/>
        <label>1</label>
    </ligand>
</feature>
<evidence type="ECO:0000256" key="3">
    <source>
        <dbReference type="ARBA" id="ARBA00012313"/>
    </source>
</evidence>
<dbReference type="Gene3D" id="1.10.420.10">
    <property type="entry name" value="Peroxidase, domain 2"/>
    <property type="match status" value="1"/>
</dbReference>
<feature type="binding site" evidence="13">
    <location>
        <position position="70"/>
    </location>
    <ligand>
        <name>Ca(2+)</name>
        <dbReference type="ChEBI" id="CHEBI:29108"/>
        <label>1</label>
    </ligand>
</feature>
<dbReference type="GO" id="GO:0042744">
    <property type="term" value="P:hydrogen peroxide catabolic process"/>
    <property type="evidence" value="ECO:0007669"/>
    <property type="project" value="UniProtKB-KW"/>
</dbReference>
<feature type="binding site" evidence="13">
    <location>
        <position position="76"/>
    </location>
    <ligand>
        <name>Ca(2+)</name>
        <dbReference type="ChEBI" id="CHEBI:29108"/>
        <label>1</label>
    </ligand>
</feature>
<keyword evidence="16" id="KW-0732">Signal</keyword>
<evidence type="ECO:0000256" key="13">
    <source>
        <dbReference type="PIRSR" id="PIRSR600823-3"/>
    </source>
</evidence>
<evidence type="ECO:0000256" key="11">
    <source>
        <dbReference type="PIRSR" id="PIRSR600823-1"/>
    </source>
</evidence>
<feature type="site" description="Transition state stabilizer" evidence="14">
    <location>
        <position position="62"/>
    </location>
</feature>
<feature type="binding site" evidence="13">
    <location>
        <position position="67"/>
    </location>
    <ligand>
        <name>Ca(2+)</name>
        <dbReference type="ChEBI" id="CHEBI:29108"/>
        <label>1</label>
    </ligand>
</feature>
<evidence type="ECO:0000256" key="4">
    <source>
        <dbReference type="ARBA" id="ARBA00022559"/>
    </source>
</evidence>
<dbReference type="CDD" id="cd00693">
    <property type="entry name" value="secretory_peroxidase"/>
    <property type="match status" value="1"/>
</dbReference>
<feature type="binding site" description="axial binding residue" evidence="13">
    <location>
        <position position="215"/>
    </location>
    <ligand>
        <name>heme b</name>
        <dbReference type="ChEBI" id="CHEBI:60344"/>
    </ligand>
    <ligandPart>
        <name>Fe</name>
        <dbReference type="ChEBI" id="CHEBI:18248"/>
    </ligandPart>
</feature>
<evidence type="ECO:0000256" key="5">
    <source>
        <dbReference type="ARBA" id="ARBA00022617"/>
    </source>
</evidence>
<evidence type="ECO:0000313" key="19">
    <source>
        <dbReference type="EMBL" id="KAG5517658.1"/>
    </source>
</evidence>
<feature type="chain" id="PRO_5043103691" description="Peroxidase" evidence="16">
    <location>
        <begin position="25"/>
        <end position="350"/>
    </location>
</feature>
<reference evidence="19 20" key="1">
    <citation type="submission" date="2020-08" db="EMBL/GenBank/DDBJ databases">
        <title>Plant Genome Project.</title>
        <authorList>
            <person name="Zhang R.-G."/>
        </authorList>
    </citation>
    <scope>NUCLEOTIDE SEQUENCE [LARGE SCALE GENOMIC DNA]</scope>
    <source>
        <strain evidence="19">WSP0</strain>
        <tissue evidence="19">Leaf</tissue>
    </source>
</reference>
<accession>A0AAV6HUK0</accession>
<feature type="transmembrane region" description="Helical" evidence="17">
    <location>
        <begin position="123"/>
        <end position="144"/>
    </location>
</feature>
<dbReference type="InterPro" id="IPR019793">
    <property type="entry name" value="Peroxidases_heam-ligand_BS"/>
</dbReference>
<dbReference type="PANTHER" id="PTHR31388">
    <property type="entry name" value="PEROXIDASE 72-RELATED"/>
    <property type="match status" value="1"/>
</dbReference>
<evidence type="ECO:0000256" key="16">
    <source>
        <dbReference type="RuleBase" id="RU362060"/>
    </source>
</evidence>
<keyword evidence="5 16" id="KW-0349">Heme</keyword>
<evidence type="ECO:0000256" key="12">
    <source>
        <dbReference type="PIRSR" id="PIRSR600823-2"/>
    </source>
</evidence>
<comment type="cofactor">
    <cofactor evidence="13 16">
        <name>heme b</name>
        <dbReference type="ChEBI" id="CHEBI:60344"/>
    </cofactor>
    <text evidence="13 16">Binds 1 heme b (iron(II)-protoporphyrin IX) group per subunit.</text>
</comment>
<evidence type="ECO:0000256" key="14">
    <source>
        <dbReference type="PIRSR" id="PIRSR600823-4"/>
    </source>
</evidence>
<proteinExistence type="inferred from homology"/>
<evidence type="ECO:0000256" key="10">
    <source>
        <dbReference type="ARBA" id="ARBA00023157"/>
    </source>
</evidence>
<comment type="caution">
    <text evidence="19">The sequence shown here is derived from an EMBL/GenBank/DDBJ whole genome shotgun (WGS) entry which is preliminary data.</text>
</comment>
<dbReference type="EC" id="1.11.1.7" evidence="3 16"/>
<gene>
    <name evidence="19" type="ORF">RHGRI_038149</name>
</gene>
<dbReference type="FunFam" id="1.10.420.10:FF:000001">
    <property type="entry name" value="Peroxidase"/>
    <property type="match status" value="1"/>
</dbReference>
<feature type="binding site" evidence="13">
    <location>
        <position position="268"/>
    </location>
    <ligand>
        <name>Ca(2+)</name>
        <dbReference type="ChEBI" id="CHEBI:29108"/>
        <label>2</label>
    </ligand>
</feature>
<dbReference type="AlphaFoldDB" id="A0AAV6HUK0"/>
<dbReference type="GO" id="GO:0140825">
    <property type="term" value="F:lactoperoxidase activity"/>
    <property type="evidence" value="ECO:0007669"/>
    <property type="project" value="UniProtKB-EC"/>
</dbReference>
<feature type="binding site" evidence="13">
    <location>
        <position position="74"/>
    </location>
    <ligand>
        <name>Ca(2+)</name>
        <dbReference type="ChEBI" id="CHEBI:29108"/>
        <label>1</label>
    </ligand>
</feature>
<dbReference type="PRINTS" id="PR00461">
    <property type="entry name" value="PLPEROXIDASE"/>
</dbReference>
<dbReference type="InterPro" id="IPR033905">
    <property type="entry name" value="Secretory_peroxidase"/>
</dbReference>
<dbReference type="PRINTS" id="PR00458">
    <property type="entry name" value="PEROXIDASE"/>
</dbReference>
<dbReference type="GO" id="GO:0005576">
    <property type="term" value="C:extracellular region"/>
    <property type="evidence" value="ECO:0007669"/>
    <property type="project" value="UniProtKB-SubCell"/>
</dbReference>
<comment type="function">
    <text evidence="16">Removal of H(2)O(2), oxidation of toxic reductants, biosynthesis and degradation of lignin, suberization, auxin catabolism, response to environmental stresses such as wounding, pathogen attack and oxidative stress.</text>
</comment>
<dbReference type="InterPro" id="IPR000823">
    <property type="entry name" value="Peroxidase_pln"/>
</dbReference>
<protein>
    <recommendedName>
        <fullName evidence="3 16">Peroxidase</fullName>
        <ecNumber evidence="3 16">1.11.1.7</ecNumber>
    </recommendedName>
</protein>
<name>A0AAV6HUK0_9ERIC</name>
<keyword evidence="17" id="KW-1133">Transmembrane helix</keyword>
<feature type="binding site" evidence="13">
    <location>
        <position position="216"/>
    </location>
    <ligand>
        <name>Ca(2+)</name>
        <dbReference type="ChEBI" id="CHEBI:29108"/>
        <label>2</label>
    </ligand>
</feature>
<dbReference type="GO" id="GO:0046872">
    <property type="term" value="F:metal ion binding"/>
    <property type="evidence" value="ECO:0007669"/>
    <property type="project" value="UniProtKB-UniRule"/>
</dbReference>
<dbReference type="GO" id="GO:0006979">
    <property type="term" value="P:response to oxidative stress"/>
    <property type="evidence" value="ECO:0007669"/>
    <property type="project" value="UniProtKB-UniRule"/>
</dbReference>
<dbReference type="InterPro" id="IPR019794">
    <property type="entry name" value="Peroxidases_AS"/>
</dbReference>